<dbReference type="EMBL" id="CP147407">
    <property type="protein sequence ID" value="WXB97269.1"/>
    <property type="molecule type" value="Genomic_DNA"/>
</dbReference>
<keyword evidence="2" id="KW-1185">Reference proteome</keyword>
<evidence type="ECO:0000313" key="1">
    <source>
        <dbReference type="EMBL" id="WXB97269.1"/>
    </source>
</evidence>
<gene>
    <name evidence="1" type="ORF">WCV65_01815</name>
</gene>
<proteinExistence type="predicted"/>
<accession>A0ABZ2NHK5</accession>
<dbReference type="Proteomes" id="UP001377337">
    <property type="component" value="Chromosome"/>
</dbReference>
<organism evidence="1 2">
    <name type="scientific">Metabacillus sediminis</name>
    <dbReference type="NCBI Taxonomy" id="3117746"/>
    <lineage>
        <taxon>Bacteria</taxon>
        <taxon>Bacillati</taxon>
        <taxon>Bacillota</taxon>
        <taxon>Bacilli</taxon>
        <taxon>Bacillales</taxon>
        <taxon>Bacillaceae</taxon>
        <taxon>Metabacillus</taxon>
    </lineage>
</organism>
<sequence length="49" mass="5719">MTVEERFEYGKKIRAEQDKVIALFISQVRNVEDMDYLTAVKKELLGGKK</sequence>
<name>A0ABZ2NHK5_9BACI</name>
<protein>
    <submittedName>
        <fullName evidence="1">Uncharacterized protein</fullName>
    </submittedName>
</protein>
<reference evidence="1 2" key="1">
    <citation type="submission" date="2024-02" db="EMBL/GenBank/DDBJ databases">
        <title>Seven novel Bacillus-like species.</title>
        <authorList>
            <person name="Liu G."/>
        </authorList>
    </citation>
    <scope>NUCLEOTIDE SEQUENCE [LARGE SCALE GENOMIC DNA]</scope>
    <source>
        <strain evidence="1 2">FJAT-52054</strain>
    </source>
</reference>
<dbReference type="RefSeq" id="WP_338779545.1">
    <property type="nucleotide sequence ID" value="NZ_CP147407.1"/>
</dbReference>
<evidence type="ECO:0000313" key="2">
    <source>
        <dbReference type="Proteomes" id="UP001377337"/>
    </source>
</evidence>